<name>A0A176VHL0_MARPO</name>
<evidence type="ECO:0000313" key="1">
    <source>
        <dbReference type="EMBL" id="OAE19405.1"/>
    </source>
</evidence>
<dbReference type="InterPro" id="IPR050796">
    <property type="entry name" value="SCF_F-box_component"/>
</dbReference>
<dbReference type="Proteomes" id="UP000077202">
    <property type="component" value="Unassembled WGS sequence"/>
</dbReference>
<organism evidence="1 2">
    <name type="scientific">Marchantia polymorpha subsp. ruderalis</name>
    <dbReference type="NCBI Taxonomy" id="1480154"/>
    <lineage>
        <taxon>Eukaryota</taxon>
        <taxon>Viridiplantae</taxon>
        <taxon>Streptophyta</taxon>
        <taxon>Embryophyta</taxon>
        <taxon>Marchantiophyta</taxon>
        <taxon>Marchantiopsida</taxon>
        <taxon>Marchantiidae</taxon>
        <taxon>Marchantiales</taxon>
        <taxon>Marchantiaceae</taxon>
        <taxon>Marchantia</taxon>
    </lineage>
</organism>
<dbReference type="PANTHER" id="PTHR31672">
    <property type="entry name" value="BNACNNG10540D PROTEIN"/>
    <property type="match status" value="1"/>
</dbReference>
<gene>
    <name evidence="1" type="ORF">AXG93_1096s1010</name>
</gene>
<sequence>MAHSQSLTLVAGDIGGVELASSSFGARHRLKFGDMDESIWSNLPSCLLLDKILKALPLMSNVRFRSVCREWYRVLSSYSPPPSGGICLFGALAEVSHTDRVDSSVLKSCPEVGNSEDICDYPTECKRIIVDLSFLPKGMIPCASAGGLICFVGNRRKRSSLPSLTFWPKDFYICNPITRNFKQLVGRSKGRLVPDEVDDYFVQVTYDLVLDECNNYKFYVGRFGNCQVKLHIYDSATSLWTNMVAPEPPHPQNYLHYDLERVPVFQNGVFKVIDVQIFDHREMEKIDMQSRTGPTGFQVSAHSSYGIVGRNCRALFAVEVALHPEEKLCLWREEARTGWEVVSSLSSVAAKVVLQCFKDGEIPNGQDLHCQLCWFNEDLLCIKLSEWETHRMLTFHLKTKQWQPWYTRFTGRFGSAGSTTMALFLGNSQNTGGLSVLSAFRGLPGDKFLFSPASANRADTVSADTV</sequence>
<comment type="caution">
    <text evidence="1">The sequence shown here is derived from an EMBL/GenBank/DDBJ whole genome shotgun (WGS) entry which is preliminary data.</text>
</comment>
<keyword evidence="2" id="KW-1185">Reference proteome</keyword>
<accession>A0A176VHL0</accession>
<dbReference type="PANTHER" id="PTHR31672:SF12">
    <property type="entry name" value="F-BOX DOMAIN-CONTAINING PROTEIN"/>
    <property type="match status" value="1"/>
</dbReference>
<evidence type="ECO:0000313" key="2">
    <source>
        <dbReference type="Proteomes" id="UP000077202"/>
    </source>
</evidence>
<reference evidence="1" key="1">
    <citation type="submission" date="2016-03" db="EMBL/GenBank/DDBJ databases">
        <title>Mechanisms controlling the formation of the plant cell surface in tip-growing cells are functionally conserved among land plants.</title>
        <authorList>
            <person name="Honkanen S."/>
            <person name="Jones V.A."/>
            <person name="Morieri G."/>
            <person name="Champion C."/>
            <person name="Hetherington A.J."/>
            <person name="Kelly S."/>
            <person name="Saint-Marcoux D."/>
            <person name="Proust H."/>
            <person name="Prescott H."/>
            <person name="Dolan L."/>
        </authorList>
    </citation>
    <scope>NUCLEOTIDE SEQUENCE [LARGE SCALE GENOMIC DNA]</scope>
    <source>
        <tissue evidence="1">Whole gametophyte</tissue>
    </source>
</reference>
<dbReference type="AlphaFoldDB" id="A0A176VHL0"/>
<dbReference type="Gene3D" id="1.20.1280.50">
    <property type="match status" value="1"/>
</dbReference>
<dbReference type="SUPFAM" id="SSF81383">
    <property type="entry name" value="F-box domain"/>
    <property type="match status" value="1"/>
</dbReference>
<dbReference type="InterPro" id="IPR036047">
    <property type="entry name" value="F-box-like_dom_sf"/>
</dbReference>
<dbReference type="EMBL" id="LVLJ01003868">
    <property type="protein sequence ID" value="OAE19405.1"/>
    <property type="molecule type" value="Genomic_DNA"/>
</dbReference>
<protein>
    <submittedName>
        <fullName evidence="1">Uncharacterized protein</fullName>
    </submittedName>
</protein>
<proteinExistence type="predicted"/>